<dbReference type="Gene3D" id="3.10.20.90">
    <property type="entry name" value="Phosphatidylinositol 3-kinase Catalytic Subunit, Chain A, domain 1"/>
    <property type="match status" value="1"/>
</dbReference>
<comment type="subunit">
    <text evidence="8">Forms a conjugate with ATG5.</text>
</comment>
<dbReference type="SUPFAM" id="SSF54236">
    <property type="entry name" value="Ubiquitin-like"/>
    <property type="match status" value="1"/>
</dbReference>
<dbReference type="Proteomes" id="UP001306508">
    <property type="component" value="Unassembled WGS sequence"/>
</dbReference>
<evidence type="ECO:0000256" key="8">
    <source>
        <dbReference type="RuleBase" id="RU361201"/>
    </source>
</evidence>
<name>A0AAN7WG02_9SACH</name>
<comment type="subcellular location">
    <subcellularLocation>
        <location evidence="1 8">Preautophagosomal structure membrane</location>
        <topology evidence="1 8">Peripheral membrane protein</topology>
    </subcellularLocation>
</comment>
<evidence type="ECO:0000256" key="7">
    <source>
        <dbReference type="ARBA" id="ARBA00023006"/>
    </source>
</evidence>
<dbReference type="AlphaFoldDB" id="A0AAN7WG02"/>
<proteinExistence type="inferred from homology"/>
<evidence type="ECO:0000256" key="6">
    <source>
        <dbReference type="ARBA" id="ARBA00022927"/>
    </source>
</evidence>
<dbReference type="GO" id="GO:0034727">
    <property type="term" value="P:piecemeal microautophagy of the nucleus"/>
    <property type="evidence" value="ECO:0007669"/>
    <property type="project" value="TreeGrafter"/>
</dbReference>
<keyword evidence="5 8" id="KW-0833">Ubl conjugation pathway</keyword>
<dbReference type="GO" id="GO:0061723">
    <property type="term" value="P:glycophagy"/>
    <property type="evidence" value="ECO:0007669"/>
    <property type="project" value="TreeGrafter"/>
</dbReference>
<dbReference type="InterPro" id="IPR007242">
    <property type="entry name" value="Atg12"/>
</dbReference>
<comment type="function">
    <text evidence="8">Ubiquitin-like protein involved in cytoplasm to vacuole transport (Cvt), autophagy vesicles formation, mitophagy, and nucleophagy.</text>
</comment>
<reference evidence="11" key="1">
    <citation type="submission" date="2023-07" db="EMBL/GenBank/DDBJ databases">
        <title>A draft genome of Kazachstania heterogenica Y-27499.</title>
        <authorList>
            <person name="Donic C."/>
            <person name="Kralova J.S."/>
            <person name="Fidel L."/>
            <person name="Ben-Dor S."/>
            <person name="Jung S."/>
        </authorList>
    </citation>
    <scope>NUCLEOTIDE SEQUENCE [LARGE SCALE GENOMIC DNA]</scope>
    <source>
        <strain evidence="11">Y27499</strain>
    </source>
</reference>
<feature type="compositionally biased region" description="Basic and acidic residues" evidence="9">
    <location>
        <begin position="106"/>
        <end position="115"/>
    </location>
</feature>
<dbReference type="GO" id="GO:0097352">
    <property type="term" value="P:autophagosome maturation"/>
    <property type="evidence" value="ECO:0007669"/>
    <property type="project" value="TreeGrafter"/>
</dbReference>
<dbReference type="PANTHER" id="PTHR13385:SF0">
    <property type="entry name" value="UBIQUITIN-LIKE PROTEIN ATG12"/>
    <property type="match status" value="1"/>
</dbReference>
<dbReference type="GO" id="GO:0034274">
    <property type="term" value="C:Atg12-Atg5-Atg16 complex"/>
    <property type="evidence" value="ECO:0007669"/>
    <property type="project" value="TreeGrafter"/>
</dbReference>
<keyword evidence="8" id="KW-0813">Transport</keyword>
<comment type="similarity">
    <text evidence="2 8">Belongs to the ATG12 family.</text>
</comment>
<evidence type="ECO:0000256" key="2">
    <source>
        <dbReference type="ARBA" id="ARBA00007778"/>
    </source>
</evidence>
<evidence type="ECO:0000256" key="3">
    <source>
        <dbReference type="ARBA" id="ARBA00015875"/>
    </source>
</evidence>
<evidence type="ECO:0000313" key="10">
    <source>
        <dbReference type="EMBL" id="KAK5778775.1"/>
    </source>
</evidence>
<evidence type="ECO:0000313" key="11">
    <source>
        <dbReference type="Proteomes" id="UP001306508"/>
    </source>
</evidence>
<accession>A0AAN7WG02</accession>
<dbReference type="InterPro" id="IPR029071">
    <property type="entry name" value="Ubiquitin-like_domsf"/>
</dbReference>
<keyword evidence="8" id="KW-0472">Membrane</keyword>
<evidence type="ECO:0000256" key="5">
    <source>
        <dbReference type="ARBA" id="ARBA00022786"/>
    </source>
</evidence>
<evidence type="ECO:0000256" key="4">
    <source>
        <dbReference type="ARBA" id="ARBA00022499"/>
    </source>
</evidence>
<protein>
    <recommendedName>
        <fullName evidence="3 8">Ubiquitin-like protein ATG12</fullName>
    </recommendedName>
</protein>
<feature type="region of interest" description="Disordered" evidence="9">
    <location>
        <begin position="106"/>
        <end position="127"/>
    </location>
</feature>
<sequence length="214" mass="24136">MTSKDSYDKESPVKRVDSNEPTISLETQTKRSESANDSTTSHEIYKVQKKLESYTKRLSQLGLGLDSETSSSEFSQTSSNYLVPEDNTQIHVRGYFSVENTQSLTKEDPDNDKVYGHTKLSSPEDPSGMKVKVKFQPIGSIPSLKPKNTCVISYNKPFSTIILFLKKRIKVNHVFCYINNSFAPSPDERVGDLWNQFKVNDELIISYCAIVAFG</sequence>
<organism evidence="10 11">
    <name type="scientific">Arxiozyma heterogenica</name>
    <dbReference type="NCBI Taxonomy" id="278026"/>
    <lineage>
        <taxon>Eukaryota</taxon>
        <taxon>Fungi</taxon>
        <taxon>Dikarya</taxon>
        <taxon>Ascomycota</taxon>
        <taxon>Saccharomycotina</taxon>
        <taxon>Saccharomycetes</taxon>
        <taxon>Saccharomycetales</taxon>
        <taxon>Saccharomycetaceae</taxon>
        <taxon>Arxiozyma</taxon>
    </lineage>
</organism>
<dbReference type="GO" id="GO:0000422">
    <property type="term" value="P:autophagy of mitochondrion"/>
    <property type="evidence" value="ECO:0007669"/>
    <property type="project" value="TreeGrafter"/>
</dbReference>
<evidence type="ECO:0000256" key="9">
    <source>
        <dbReference type="SAM" id="MobiDB-lite"/>
    </source>
</evidence>
<dbReference type="Pfam" id="PF04110">
    <property type="entry name" value="APG12"/>
    <property type="match status" value="1"/>
</dbReference>
<dbReference type="GO" id="GO:0019776">
    <property type="term" value="F:Atg8-family ligase activity"/>
    <property type="evidence" value="ECO:0007669"/>
    <property type="project" value="TreeGrafter"/>
</dbReference>
<dbReference type="GO" id="GO:0015031">
    <property type="term" value="P:protein transport"/>
    <property type="evidence" value="ECO:0007669"/>
    <property type="project" value="UniProtKB-KW"/>
</dbReference>
<keyword evidence="7 8" id="KW-0072">Autophagy</keyword>
<keyword evidence="11" id="KW-1185">Reference proteome</keyword>
<feature type="compositionally biased region" description="Basic and acidic residues" evidence="9">
    <location>
        <begin position="1"/>
        <end position="18"/>
    </location>
</feature>
<comment type="caution">
    <text evidence="10">The sequence shown here is derived from an EMBL/GenBank/DDBJ whole genome shotgun (WGS) entry which is preliminary data.</text>
</comment>
<evidence type="ECO:0000256" key="1">
    <source>
        <dbReference type="ARBA" id="ARBA00004623"/>
    </source>
</evidence>
<dbReference type="GO" id="GO:0000421">
    <property type="term" value="C:autophagosome membrane"/>
    <property type="evidence" value="ECO:0007669"/>
    <property type="project" value="TreeGrafter"/>
</dbReference>
<dbReference type="CDD" id="cd01612">
    <property type="entry name" value="Ubl_ATG12"/>
    <property type="match status" value="1"/>
</dbReference>
<keyword evidence="4 8" id="KW-1017">Isopeptide bond</keyword>
<feature type="region of interest" description="Disordered" evidence="9">
    <location>
        <begin position="1"/>
        <end position="43"/>
    </location>
</feature>
<gene>
    <name evidence="10" type="ORF">RI543_003698</name>
</gene>
<dbReference type="GO" id="GO:0000045">
    <property type="term" value="P:autophagosome assembly"/>
    <property type="evidence" value="ECO:0007669"/>
    <property type="project" value="InterPro"/>
</dbReference>
<keyword evidence="6 8" id="KW-0653">Protein transport</keyword>
<dbReference type="GO" id="GO:0034045">
    <property type="term" value="C:phagophore assembly site membrane"/>
    <property type="evidence" value="ECO:0007669"/>
    <property type="project" value="UniProtKB-SubCell"/>
</dbReference>
<dbReference type="PANTHER" id="PTHR13385">
    <property type="entry name" value="AUTOPHAGY PROTEIN 12"/>
    <property type="match status" value="1"/>
</dbReference>
<dbReference type="EMBL" id="JAWIZZ010000051">
    <property type="protein sequence ID" value="KAK5778775.1"/>
    <property type="molecule type" value="Genomic_DNA"/>
</dbReference>